<organism evidence="1 2">
    <name type="scientific">Klebsiella huaxiensis</name>
    <dbReference type="NCBI Taxonomy" id="2153354"/>
    <lineage>
        <taxon>Bacteria</taxon>
        <taxon>Pseudomonadati</taxon>
        <taxon>Pseudomonadota</taxon>
        <taxon>Gammaproteobacteria</taxon>
        <taxon>Enterobacterales</taxon>
        <taxon>Enterobacteriaceae</taxon>
        <taxon>Klebsiella/Raoultella group</taxon>
        <taxon>Klebsiella</taxon>
    </lineage>
</organism>
<dbReference type="RefSeq" id="WP_159185848.1">
    <property type="nucleotide sequence ID" value="NZ_JAPQEX020000001.1"/>
</dbReference>
<dbReference type="Pfam" id="PF15892">
    <property type="entry name" value="BNR_4"/>
    <property type="match status" value="1"/>
</dbReference>
<protein>
    <submittedName>
        <fullName evidence="1">BNR-4 repeat-containing protein</fullName>
    </submittedName>
</protein>
<gene>
    <name evidence="1" type="ORF">OXR69_008980</name>
</gene>
<reference evidence="1" key="1">
    <citation type="submission" date="2023-03" db="EMBL/GenBank/DDBJ databases">
        <title>identification of new KPC variant in Klebsiella huaxiensis from the Hospital Sewage Samples in China.</title>
        <authorList>
            <person name="Wu Y."/>
        </authorList>
    </citation>
    <scope>NUCLEOTIDE SEQUENCE</scope>
    <source>
        <strain evidence="1">ZR-9</strain>
    </source>
</reference>
<name>A0ABT6EA14_9ENTR</name>
<accession>A0ABT6EA14</accession>
<comment type="caution">
    <text evidence="1">The sequence shown here is derived from an EMBL/GenBank/DDBJ whole genome shotgun (WGS) entry which is preliminary data.</text>
</comment>
<dbReference type="Proteomes" id="UP001075001">
    <property type="component" value="Unassembled WGS sequence"/>
</dbReference>
<dbReference type="EMBL" id="JAPQEX020000001">
    <property type="protein sequence ID" value="MDG1642005.1"/>
    <property type="molecule type" value="Genomic_DNA"/>
</dbReference>
<evidence type="ECO:0000313" key="2">
    <source>
        <dbReference type="Proteomes" id="UP001075001"/>
    </source>
</evidence>
<sequence length="434" mass="47365">MADLSISVISDQASESNQAGWWHPLDSFQGAEYYGLCKDFGTPGKHQVEIVRRDIDGTLTRGLCKNTDGTTAEYDNDVGHNQPSVVVDGEGYIHVFTSMHVNLLRYFRSTRPGDVSEMVDASWDFTDVDWPYTYPIVARGSNGDVYCMMRAGVRSSVGANKQGGVIYKYDLSGKVWSRFAPAAETQHRAIYPDDMSGHADGLHVIFQWAPYPASAVRHVGEYGIIGNDGLMRTVNGLQVSMPVTQGQLAYKPLQAGENSSSGTGLTIGIQSAKFAFDGDALSHIAYRFRTEDDPNGTYFSKFRVFVTTWNGSSWVEEEIAYVPPEVGDTSAALAATIQGGKRRVYFSVEYTAGGSKVAVIVLAEDTESGWIYSILGSNAPTLLRLGCAQLDEGDVLYVSSPYAGMVSRYFIPEDYEPSSVFVSFSELLGTLTGD</sequence>
<evidence type="ECO:0000313" key="1">
    <source>
        <dbReference type="EMBL" id="MDG1642005.1"/>
    </source>
</evidence>
<keyword evidence="2" id="KW-1185">Reference proteome</keyword>
<proteinExistence type="predicted"/>